<reference evidence="4 5" key="1">
    <citation type="journal article" date="2023" name="Commun. Biol.">
        <title>Genome analysis of Parmales, the sister group of diatoms, reveals the evolutionary specialization of diatoms from phago-mixotrophs to photoautotrophs.</title>
        <authorList>
            <person name="Ban H."/>
            <person name="Sato S."/>
            <person name="Yoshikawa S."/>
            <person name="Yamada K."/>
            <person name="Nakamura Y."/>
            <person name="Ichinomiya M."/>
            <person name="Sato N."/>
            <person name="Blanc-Mathieu R."/>
            <person name="Endo H."/>
            <person name="Kuwata A."/>
            <person name="Ogata H."/>
        </authorList>
    </citation>
    <scope>NUCLEOTIDE SEQUENCE [LARGE SCALE GENOMIC DNA]</scope>
</reference>
<keyword evidence="2" id="KW-0732">Signal</keyword>
<name>A0ABQ6ME23_9STRA</name>
<dbReference type="Gene3D" id="3.30.830.10">
    <property type="entry name" value="Metalloenzyme, LuxS/M16 peptidase-like"/>
    <property type="match status" value="4"/>
</dbReference>
<proteinExistence type="predicted"/>
<keyword evidence="1" id="KW-0175">Coiled coil</keyword>
<dbReference type="PANTHER" id="PTHR43016:SF13">
    <property type="entry name" value="PRESEQUENCE PROTEASE, MITOCHONDRIAL"/>
    <property type="match status" value="1"/>
</dbReference>
<dbReference type="InterPro" id="IPR011249">
    <property type="entry name" value="Metalloenz_LuxS/M16"/>
</dbReference>
<sequence length="1070" mass="116080">MLRPSLILTTMLSVALLTLPSRSFSARPVGFARAASVFGARPQSSIAAATLADVCDAPPATHPAFDLLKSETVAEYNVRTTTYRHTKSGAELLSIKADDDNKVFMVSFRTPPTRSDGVAHILEHSVLCGSKKYPTKEPFVELIKGSLNTFLNAFTYPDRTCYPVASLNTKDFKNLVNVYLDAVFHPRAKTDPMVHAQEGWHLEAEDVSDDLVYKGVVFNEMKGVYSQPDSLLNRESMRSLFPDNAYGVDSGGDPKDIVKLSFDEFAAFHTQNYDPSNAKIFFYGDDDEAERLSLLDSYLSEFSDSKSRPKSAVEYQKKTFAAPLRETHHYPSSDAEGSDAKPMLTVNWLLNDSQMSSYDSLALNVLDHLLLGTPSSVLHKELVESQLGEALTGGGLSDELLQATFSIGLKGVDESKLGDVEALIESTLAKVVAEGFDKSAIDASINTLEFSMREFNTGSFPKGLSLVLGCMSKWNYDQEPTSALRFEEDLAAVKAAVAKDGSKVFTDLLQKLIVDNNHKTTITMKPDPTLEAAELKEEKERLAAIKAGLSEEQMREVVEKTKLLKELQAKEDSPEAIATIPSLSLDDLETKVKEYPVSISSTAGITTATSSLPSTSGILYSSLAVDVSDVSLEDALLLPILTRLMQEAGTSLLSDVEMSRKVGTYTGGVSVGMSMLPVLPSKRESASVVRETDNMMTKIFLKGKATKDQTGALFSIFNEMLTDANLASQGKVVEMLKAKKAGLESGIQGSGHSYANTRLKSRYSVSGYLDEYFGGISSLDKVKAQLDMAENNWPAMEAKLESLRELILKETKCRDGMILNMVGDEATLEAAKAPLADFLDALPGSPKPSSRFPDFKATSHPWATAAKKAMSATPANEGFVVPTQVSYVGLGGRLYDVGEKTNGAASVVARHLRTGYLWDTVRVIGGAYGGFCMFAPGSGIFSYLSYRDPNFATTLDAYDAAADALLEQAEKLTDEQLATAIIGTIGDLDGAMTPDQKGNAAYMRWLTGETAEERQAFRDDVLATTKEDFIAFARRLKSRNPAFSTSVVSSKDGCKDAIAAGRAMDVIDVL</sequence>
<dbReference type="Pfam" id="PF05193">
    <property type="entry name" value="Peptidase_M16_C"/>
    <property type="match status" value="1"/>
</dbReference>
<evidence type="ECO:0000259" key="3">
    <source>
        <dbReference type="SMART" id="SM01264"/>
    </source>
</evidence>
<feature type="chain" id="PRO_5046929483" description="Peptidase M16C associated domain-containing protein" evidence="2">
    <location>
        <begin position="26"/>
        <end position="1070"/>
    </location>
</feature>
<feature type="coiled-coil region" evidence="1">
    <location>
        <begin position="532"/>
        <end position="570"/>
    </location>
</feature>
<dbReference type="EMBL" id="BRYB01001387">
    <property type="protein sequence ID" value="GMI24603.1"/>
    <property type="molecule type" value="Genomic_DNA"/>
</dbReference>
<dbReference type="Pfam" id="PF22516">
    <property type="entry name" value="PreP_C"/>
    <property type="match status" value="1"/>
</dbReference>
<dbReference type="InterPro" id="IPR007863">
    <property type="entry name" value="Peptidase_M16_C"/>
</dbReference>
<keyword evidence="5" id="KW-1185">Reference proteome</keyword>
<dbReference type="PANTHER" id="PTHR43016">
    <property type="entry name" value="PRESEQUENCE PROTEASE"/>
    <property type="match status" value="1"/>
</dbReference>
<evidence type="ECO:0000256" key="1">
    <source>
        <dbReference type="SAM" id="Coils"/>
    </source>
</evidence>
<dbReference type="Proteomes" id="UP001165060">
    <property type="component" value="Unassembled WGS sequence"/>
</dbReference>
<dbReference type="Pfam" id="PF08367">
    <property type="entry name" value="M16C_assoc"/>
    <property type="match status" value="1"/>
</dbReference>
<dbReference type="SUPFAM" id="SSF63411">
    <property type="entry name" value="LuxS/MPP-like metallohydrolase"/>
    <property type="match status" value="4"/>
</dbReference>
<evidence type="ECO:0000256" key="2">
    <source>
        <dbReference type="SAM" id="SignalP"/>
    </source>
</evidence>
<feature type="signal peptide" evidence="2">
    <location>
        <begin position="1"/>
        <end position="25"/>
    </location>
</feature>
<protein>
    <recommendedName>
        <fullName evidence="3">Peptidase M16C associated domain-containing protein</fullName>
    </recommendedName>
</protein>
<dbReference type="InterPro" id="IPR055130">
    <property type="entry name" value="PreP_C"/>
</dbReference>
<feature type="domain" description="Peptidase M16C associated" evidence="3">
    <location>
        <begin position="524"/>
        <end position="785"/>
    </location>
</feature>
<comment type="caution">
    <text evidence="4">The sequence shown here is derived from an EMBL/GenBank/DDBJ whole genome shotgun (WGS) entry which is preliminary data.</text>
</comment>
<evidence type="ECO:0000313" key="4">
    <source>
        <dbReference type="EMBL" id="GMI24603.1"/>
    </source>
</evidence>
<organism evidence="4 5">
    <name type="scientific">Tetraparma gracilis</name>
    <dbReference type="NCBI Taxonomy" id="2962635"/>
    <lineage>
        <taxon>Eukaryota</taxon>
        <taxon>Sar</taxon>
        <taxon>Stramenopiles</taxon>
        <taxon>Ochrophyta</taxon>
        <taxon>Bolidophyceae</taxon>
        <taxon>Parmales</taxon>
        <taxon>Triparmaceae</taxon>
        <taxon>Tetraparma</taxon>
    </lineage>
</organism>
<gene>
    <name evidence="4" type="ORF">TeGR_g2003</name>
</gene>
<dbReference type="InterPro" id="IPR013578">
    <property type="entry name" value="Peptidase_M16C_assoc"/>
</dbReference>
<dbReference type="SMART" id="SM01264">
    <property type="entry name" value="M16C_associated"/>
    <property type="match status" value="1"/>
</dbReference>
<dbReference type="Pfam" id="PF00675">
    <property type="entry name" value="Peptidase_M16"/>
    <property type="match status" value="1"/>
</dbReference>
<accession>A0ABQ6ME23</accession>
<dbReference type="InterPro" id="IPR011765">
    <property type="entry name" value="Pept_M16_N"/>
</dbReference>
<evidence type="ECO:0000313" key="5">
    <source>
        <dbReference type="Proteomes" id="UP001165060"/>
    </source>
</evidence>